<dbReference type="InterPro" id="IPR058163">
    <property type="entry name" value="LysR-type_TF_proteobact-type"/>
</dbReference>
<dbReference type="InterPro" id="IPR036390">
    <property type="entry name" value="WH_DNA-bd_sf"/>
</dbReference>
<name>A0A378LSJ0_9GAMM</name>
<reference evidence="6 7" key="1">
    <citation type="submission" date="2018-06" db="EMBL/GenBank/DDBJ databases">
        <authorList>
            <consortium name="Pathogen Informatics"/>
            <person name="Doyle S."/>
        </authorList>
    </citation>
    <scope>NUCLEOTIDE SEQUENCE [LARGE SCALE GENOMIC DNA]</scope>
    <source>
        <strain evidence="6 7">NCTC11532</strain>
    </source>
</reference>
<evidence type="ECO:0000313" key="7">
    <source>
        <dbReference type="Proteomes" id="UP000255297"/>
    </source>
</evidence>
<dbReference type="Pfam" id="PF03466">
    <property type="entry name" value="LysR_substrate"/>
    <property type="match status" value="1"/>
</dbReference>
<evidence type="ECO:0000256" key="2">
    <source>
        <dbReference type="ARBA" id="ARBA00023015"/>
    </source>
</evidence>
<keyword evidence="7" id="KW-1185">Reference proteome</keyword>
<keyword evidence="4" id="KW-0804">Transcription</keyword>
<feature type="domain" description="HTH lysR-type" evidence="5">
    <location>
        <begin position="1"/>
        <end position="61"/>
    </location>
</feature>
<evidence type="ECO:0000256" key="3">
    <source>
        <dbReference type="ARBA" id="ARBA00023125"/>
    </source>
</evidence>
<dbReference type="Gene3D" id="3.40.190.290">
    <property type="match status" value="1"/>
</dbReference>
<dbReference type="InterPro" id="IPR005119">
    <property type="entry name" value="LysR_subst-bd"/>
</dbReference>
<keyword evidence="3" id="KW-0238">DNA-binding</keyword>
<gene>
    <name evidence="6" type="primary">dmlR_2</name>
    <name evidence="6" type="ORF">NCTC11532_01855</name>
</gene>
<dbReference type="Proteomes" id="UP000255297">
    <property type="component" value="Unassembled WGS sequence"/>
</dbReference>
<dbReference type="PROSITE" id="PS50931">
    <property type="entry name" value="HTH_LYSR"/>
    <property type="match status" value="1"/>
</dbReference>
<dbReference type="Pfam" id="PF00126">
    <property type="entry name" value="HTH_1"/>
    <property type="match status" value="1"/>
</dbReference>
<dbReference type="GO" id="GO:0043565">
    <property type="term" value="F:sequence-specific DNA binding"/>
    <property type="evidence" value="ECO:0007669"/>
    <property type="project" value="TreeGrafter"/>
</dbReference>
<comment type="similarity">
    <text evidence="1">Belongs to the LysR transcriptional regulatory family.</text>
</comment>
<dbReference type="STRING" id="1122170.GCA_000701265_00631"/>
<evidence type="ECO:0000256" key="4">
    <source>
        <dbReference type="ARBA" id="ARBA00023163"/>
    </source>
</evidence>
<dbReference type="GO" id="GO:0003700">
    <property type="term" value="F:DNA-binding transcription factor activity"/>
    <property type="evidence" value="ECO:0007669"/>
    <property type="project" value="InterPro"/>
</dbReference>
<dbReference type="SUPFAM" id="SSF46785">
    <property type="entry name" value="Winged helix' DNA-binding domain"/>
    <property type="match status" value="1"/>
</dbReference>
<organism evidence="6 7">
    <name type="scientific">Legionella wadsworthii</name>
    <dbReference type="NCBI Taxonomy" id="28088"/>
    <lineage>
        <taxon>Bacteria</taxon>
        <taxon>Pseudomonadati</taxon>
        <taxon>Pseudomonadota</taxon>
        <taxon>Gammaproteobacteria</taxon>
        <taxon>Legionellales</taxon>
        <taxon>Legionellaceae</taxon>
        <taxon>Legionella</taxon>
    </lineage>
</organism>
<evidence type="ECO:0000259" key="5">
    <source>
        <dbReference type="PROSITE" id="PS50931"/>
    </source>
</evidence>
<protein>
    <submittedName>
        <fullName evidence="6">LysR family transcriptional regulator</fullName>
    </submittedName>
</protein>
<keyword evidence="2" id="KW-0805">Transcription regulation</keyword>
<sequence length="297" mass="34474">MDCCVLSDIEVFLQVVNCNSFYKAASVLKISPASVTRKVAQLEEKLGVTLLKRNTRRFVLTKYGEYCYQHCQNIPTILADLRSGIANNIKEPAGILNLSVSVYSGYFELMPLIADFLLEYPQIKIQFVKSNIFPDLIDDSYDIYFRYKEINTRTLQSKKLIEHQMVCCATTEYLKRHGIPEKPEDLVRHNCIIHQINLYEGDVWFFKNHEENCSVSVNGNLRLNNSALVLEAVLQGIGIAFLPHYFFQKSIESGHLKEVLMRFRPPPMPVWLVHPRTKYMLRKHRLFVDYIVDAYLN</sequence>
<dbReference type="PANTHER" id="PTHR30537:SF35">
    <property type="entry name" value="TRANSCRIPTIONAL REGULATORY PROTEIN"/>
    <property type="match status" value="1"/>
</dbReference>
<dbReference type="InterPro" id="IPR036388">
    <property type="entry name" value="WH-like_DNA-bd_sf"/>
</dbReference>
<accession>A0A378LSJ0</accession>
<evidence type="ECO:0000256" key="1">
    <source>
        <dbReference type="ARBA" id="ARBA00009437"/>
    </source>
</evidence>
<dbReference type="FunFam" id="1.10.10.10:FF:000001">
    <property type="entry name" value="LysR family transcriptional regulator"/>
    <property type="match status" value="1"/>
</dbReference>
<dbReference type="AlphaFoldDB" id="A0A378LSJ0"/>
<evidence type="ECO:0000313" key="6">
    <source>
        <dbReference type="EMBL" id="STY29657.1"/>
    </source>
</evidence>
<dbReference type="EMBL" id="UGPB01000001">
    <property type="protein sequence ID" value="STY29657.1"/>
    <property type="molecule type" value="Genomic_DNA"/>
</dbReference>
<dbReference type="CDD" id="cd08422">
    <property type="entry name" value="PBP2_CrgA_like"/>
    <property type="match status" value="1"/>
</dbReference>
<dbReference type="Gene3D" id="1.10.10.10">
    <property type="entry name" value="Winged helix-like DNA-binding domain superfamily/Winged helix DNA-binding domain"/>
    <property type="match status" value="1"/>
</dbReference>
<proteinExistence type="inferred from homology"/>
<dbReference type="PANTHER" id="PTHR30537">
    <property type="entry name" value="HTH-TYPE TRANSCRIPTIONAL REGULATOR"/>
    <property type="match status" value="1"/>
</dbReference>
<dbReference type="GO" id="GO:0006351">
    <property type="term" value="P:DNA-templated transcription"/>
    <property type="evidence" value="ECO:0007669"/>
    <property type="project" value="TreeGrafter"/>
</dbReference>
<dbReference type="SUPFAM" id="SSF53850">
    <property type="entry name" value="Periplasmic binding protein-like II"/>
    <property type="match status" value="1"/>
</dbReference>
<dbReference type="InterPro" id="IPR000847">
    <property type="entry name" value="LysR_HTH_N"/>
</dbReference>